<proteinExistence type="predicted"/>
<evidence type="ECO:0000313" key="3">
    <source>
        <dbReference type="Proteomes" id="UP000515823"/>
    </source>
</evidence>
<gene>
    <name evidence="2" type="ORF">H9Q78_01090</name>
</gene>
<protein>
    <submittedName>
        <fullName evidence="2">Uncharacterized protein</fullName>
    </submittedName>
</protein>
<keyword evidence="1" id="KW-0175">Coiled coil</keyword>
<evidence type="ECO:0000313" key="2">
    <source>
        <dbReference type="EMBL" id="QNM05799.1"/>
    </source>
</evidence>
<sequence>MTHKAGVQIPKSVPRLFYPCSALTAKKSGQLKKELAAKRKELEQAKARQAELDNLIAATFEKLATGI</sequence>
<organism evidence="2 3">
    <name type="scientific">Qiania dongpingensis</name>
    <dbReference type="NCBI Taxonomy" id="2763669"/>
    <lineage>
        <taxon>Bacteria</taxon>
        <taxon>Bacillati</taxon>
        <taxon>Bacillota</taxon>
        <taxon>Clostridia</taxon>
        <taxon>Lachnospirales</taxon>
        <taxon>Lachnospiraceae</taxon>
        <taxon>Qiania</taxon>
    </lineage>
</organism>
<evidence type="ECO:0000256" key="1">
    <source>
        <dbReference type="SAM" id="Coils"/>
    </source>
</evidence>
<name>A0A7G9G4R7_9FIRM</name>
<dbReference type="KEGG" id="qdo:H9Q78_01090"/>
<keyword evidence="3" id="KW-1185">Reference proteome</keyword>
<reference evidence="2 3" key="1">
    <citation type="submission" date="2020-08" db="EMBL/GenBank/DDBJ databases">
        <authorList>
            <person name="Liu C."/>
            <person name="Sun Q."/>
        </authorList>
    </citation>
    <scope>NUCLEOTIDE SEQUENCE [LARGE SCALE GENOMIC DNA]</scope>
    <source>
        <strain evidence="2 3">NSJ-38</strain>
    </source>
</reference>
<accession>A0A7G9G4R7</accession>
<dbReference type="AlphaFoldDB" id="A0A7G9G4R7"/>
<feature type="coiled-coil region" evidence="1">
    <location>
        <begin position="25"/>
        <end position="55"/>
    </location>
</feature>
<dbReference type="RefSeq" id="WP_249303058.1">
    <property type="nucleotide sequence ID" value="NZ_CP060634.1"/>
</dbReference>
<dbReference type="EMBL" id="CP060634">
    <property type="protein sequence ID" value="QNM05799.1"/>
    <property type="molecule type" value="Genomic_DNA"/>
</dbReference>
<dbReference type="Proteomes" id="UP000515823">
    <property type="component" value="Chromosome"/>
</dbReference>